<dbReference type="Proteomes" id="UP000253606">
    <property type="component" value="Chromosome"/>
</dbReference>
<accession>A0A2Z5G0N7</accession>
<feature type="transmembrane region" description="Helical" evidence="1">
    <location>
        <begin position="84"/>
        <end position="105"/>
    </location>
</feature>
<organism evidence="2 3">
    <name type="scientific">Acidisarcina polymorpha</name>
    <dbReference type="NCBI Taxonomy" id="2211140"/>
    <lineage>
        <taxon>Bacteria</taxon>
        <taxon>Pseudomonadati</taxon>
        <taxon>Acidobacteriota</taxon>
        <taxon>Terriglobia</taxon>
        <taxon>Terriglobales</taxon>
        <taxon>Acidobacteriaceae</taxon>
        <taxon>Acidisarcina</taxon>
    </lineage>
</organism>
<gene>
    <name evidence="2" type="ORF">ACPOL_2975</name>
</gene>
<keyword evidence="1" id="KW-0472">Membrane</keyword>
<dbReference type="EMBL" id="CP030840">
    <property type="protein sequence ID" value="AXC12277.1"/>
    <property type="molecule type" value="Genomic_DNA"/>
</dbReference>
<keyword evidence="1" id="KW-0812">Transmembrane</keyword>
<protein>
    <submittedName>
        <fullName evidence="2">Transposase</fullName>
    </submittedName>
</protein>
<evidence type="ECO:0000313" key="2">
    <source>
        <dbReference type="EMBL" id="AXC12277.1"/>
    </source>
</evidence>
<dbReference type="KEGG" id="abas:ACPOL_2975"/>
<reference evidence="2 3" key="1">
    <citation type="journal article" date="2018" name="Front. Microbiol.">
        <title>Hydrolytic Capabilities as a Key to Environmental Success: Chitinolytic and Cellulolytic Acidobacteria From Acidic Sub-arctic Soils and Boreal Peatlands.</title>
        <authorList>
            <person name="Belova S.E."/>
            <person name="Ravin N.V."/>
            <person name="Pankratov T.A."/>
            <person name="Rakitin A.L."/>
            <person name="Ivanova A.A."/>
            <person name="Beletsky A.V."/>
            <person name="Mardanov A.V."/>
            <person name="Sinninghe Damste J.S."/>
            <person name="Dedysh S.N."/>
        </authorList>
    </citation>
    <scope>NUCLEOTIDE SEQUENCE [LARGE SCALE GENOMIC DNA]</scope>
    <source>
        <strain evidence="2 3">SBC82</strain>
    </source>
</reference>
<evidence type="ECO:0000313" key="3">
    <source>
        <dbReference type="Proteomes" id="UP000253606"/>
    </source>
</evidence>
<feature type="transmembrane region" description="Helical" evidence="1">
    <location>
        <begin position="56"/>
        <end position="77"/>
    </location>
</feature>
<dbReference type="OrthoDB" id="663522at2"/>
<evidence type="ECO:0000256" key="1">
    <source>
        <dbReference type="SAM" id="Phobius"/>
    </source>
</evidence>
<dbReference type="AlphaFoldDB" id="A0A2Z5G0N7"/>
<keyword evidence="3" id="KW-1185">Reference proteome</keyword>
<keyword evidence="1" id="KW-1133">Transmembrane helix</keyword>
<name>A0A2Z5G0N7_9BACT</name>
<proteinExistence type="predicted"/>
<dbReference type="RefSeq" id="WP_114207533.1">
    <property type="nucleotide sequence ID" value="NZ_CP030840.1"/>
</dbReference>
<sequence>MNKTRPDRWLLLALSSFCLLTGASLWETVVFVPVWASGSPATLSVIRANVGIDSTVLWIVLHSLFEAIYLAALVLNWKLKQRRAGLLAIAVVYVCLRLWTTAYFAPTFLALQKLSSASDIPEALIESTVRWKNLNYIRTSALVALNIWMLKYVSTAIQPIPADSEFSRVDRSCS</sequence>